<proteinExistence type="predicted"/>
<feature type="region of interest" description="Disordered" evidence="3">
    <location>
        <begin position="15"/>
        <end position="47"/>
    </location>
</feature>
<feature type="region of interest" description="Disordered" evidence="3">
    <location>
        <begin position="306"/>
        <end position="336"/>
    </location>
</feature>
<feature type="region of interest" description="Disordered" evidence="3">
    <location>
        <begin position="173"/>
        <end position="200"/>
    </location>
</feature>
<evidence type="ECO:0000256" key="3">
    <source>
        <dbReference type="SAM" id="MobiDB-lite"/>
    </source>
</evidence>
<dbReference type="Pfam" id="PF12496">
    <property type="entry name" value="BNIP2"/>
    <property type="match status" value="1"/>
</dbReference>
<dbReference type="GeneID" id="104952307"/>
<feature type="domain" description="CRAL-TRIO" evidence="4">
    <location>
        <begin position="602"/>
        <end position="762"/>
    </location>
</feature>
<dbReference type="SUPFAM" id="SSF52087">
    <property type="entry name" value="CRAL/TRIO domain"/>
    <property type="match status" value="1"/>
</dbReference>
<feature type="region of interest" description="Disordered" evidence="3">
    <location>
        <begin position="141"/>
        <end position="160"/>
    </location>
</feature>
<feature type="compositionally biased region" description="Polar residues" evidence="3">
    <location>
        <begin position="141"/>
        <end position="159"/>
    </location>
</feature>
<feature type="region of interest" description="Disordered" evidence="3">
    <location>
        <begin position="219"/>
        <end position="249"/>
    </location>
</feature>
<feature type="compositionally biased region" description="Polar residues" evidence="3">
    <location>
        <begin position="24"/>
        <end position="47"/>
    </location>
</feature>
<feature type="compositionally biased region" description="Basic and acidic residues" evidence="3">
    <location>
        <begin position="234"/>
        <end position="246"/>
    </location>
</feature>
<evidence type="ECO:0000256" key="1">
    <source>
        <dbReference type="ARBA" id="ARBA00004496"/>
    </source>
</evidence>
<dbReference type="CDD" id="cd00170">
    <property type="entry name" value="SEC14"/>
    <property type="match status" value="1"/>
</dbReference>
<gene>
    <name evidence="6" type="primary">LOC104952307</name>
</gene>
<evidence type="ECO:0000256" key="2">
    <source>
        <dbReference type="ARBA" id="ARBA00022490"/>
    </source>
</evidence>
<dbReference type="GO" id="GO:0006915">
    <property type="term" value="P:apoptotic process"/>
    <property type="evidence" value="ECO:0007669"/>
    <property type="project" value="TreeGrafter"/>
</dbReference>
<evidence type="ECO:0000313" key="5">
    <source>
        <dbReference type="Proteomes" id="UP000504611"/>
    </source>
</evidence>
<name>A0A6I9NRJ7_9TELE</name>
<protein>
    <submittedName>
        <fullName evidence="6">Uncharacterized protein isoform X1</fullName>
    </submittedName>
</protein>
<dbReference type="PANTHER" id="PTHR12112:SF9">
    <property type="entry name" value="CAYTAXIN"/>
    <property type="match status" value="1"/>
</dbReference>
<keyword evidence="2" id="KW-0963">Cytoplasm</keyword>
<dbReference type="PANTHER" id="PTHR12112">
    <property type="entry name" value="BNIP - RELATED"/>
    <property type="match status" value="1"/>
</dbReference>
<dbReference type="Proteomes" id="UP000504611">
    <property type="component" value="Unplaced"/>
</dbReference>
<dbReference type="Gene3D" id="3.40.525.10">
    <property type="entry name" value="CRAL-TRIO lipid binding domain"/>
    <property type="match status" value="1"/>
</dbReference>
<dbReference type="InterPro" id="IPR036865">
    <property type="entry name" value="CRAL-TRIO_dom_sf"/>
</dbReference>
<feature type="compositionally biased region" description="Acidic residues" evidence="3">
    <location>
        <begin position="224"/>
        <end position="233"/>
    </location>
</feature>
<dbReference type="AlphaFoldDB" id="A0A6I9NRJ7"/>
<organism evidence="5 6">
    <name type="scientific">Notothenia coriiceps</name>
    <name type="common">black rockcod</name>
    <dbReference type="NCBI Taxonomy" id="8208"/>
    <lineage>
        <taxon>Eukaryota</taxon>
        <taxon>Metazoa</taxon>
        <taxon>Chordata</taxon>
        <taxon>Craniata</taxon>
        <taxon>Vertebrata</taxon>
        <taxon>Euteleostomi</taxon>
        <taxon>Actinopterygii</taxon>
        <taxon>Neopterygii</taxon>
        <taxon>Teleostei</taxon>
        <taxon>Neoteleostei</taxon>
        <taxon>Acanthomorphata</taxon>
        <taxon>Eupercaria</taxon>
        <taxon>Perciformes</taxon>
        <taxon>Notothenioidei</taxon>
        <taxon>Nototheniidae</taxon>
        <taxon>Notothenia</taxon>
    </lineage>
</organism>
<dbReference type="OrthoDB" id="19923at2759"/>
<dbReference type="FunFam" id="3.40.525.10:FF:000001">
    <property type="entry name" value="BCL2/adenovirus E1B protein-interacting protein 2"/>
    <property type="match status" value="1"/>
</dbReference>
<dbReference type="RefSeq" id="XP_010777405.1">
    <property type="nucleotide sequence ID" value="XM_010779103.1"/>
</dbReference>
<comment type="subcellular location">
    <subcellularLocation>
        <location evidence="1">Cytoplasm</location>
    </subcellularLocation>
</comment>
<feature type="region of interest" description="Disordered" evidence="3">
    <location>
        <begin position="450"/>
        <end position="519"/>
    </location>
</feature>
<evidence type="ECO:0000313" key="6">
    <source>
        <dbReference type="RefSeq" id="XP_010777405.1"/>
    </source>
</evidence>
<dbReference type="InterPro" id="IPR001251">
    <property type="entry name" value="CRAL-TRIO_dom"/>
</dbReference>
<feature type="region of interest" description="Disordered" evidence="3">
    <location>
        <begin position="73"/>
        <end position="109"/>
    </location>
</feature>
<feature type="compositionally biased region" description="Polar residues" evidence="3">
    <location>
        <begin position="324"/>
        <end position="336"/>
    </location>
</feature>
<dbReference type="KEGG" id="ncc:104952307"/>
<accession>A0A6I9NRJ7</accession>
<dbReference type="SMART" id="SM00516">
    <property type="entry name" value="SEC14"/>
    <property type="match status" value="1"/>
</dbReference>
<dbReference type="GO" id="GO:0005737">
    <property type="term" value="C:cytoplasm"/>
    <property type="evidence" value="ECO:0007669"/>
    <property type="project" value="UniProtKB-SubCell"/>
</dbReference>
<sequence length="770" mass="86407">MLSYAATVLQAQAKAANREHQENPEQSIQNQIIRGTDSTQSKVTEQSQAVSCPQYQASLDITTEHHMVPQIISHSQSKTNSESFHQSDSRSTECSPTQVEEGNYDDKSSFVARSVSPSLRYPSDHFLKTREEVYVHSQISMEDSDEGGQSPSAPTQCPTSLGDLQGWGSQLVGQDAPQTTCEPQSPILTNSSVSHTSSLLGTPLSESVYSTQRGLGLPFSGDLMEGENDEEELEKITDKESTERQHSGSCDLLSFTEELVGGSSFQQTGLQTLEPQRLLPNTVDYYNGQPVRTVDCDEWLTEQHIGDHQSSQDRFAPVSRRQQDATSQLSSSPTNENAAYQWTGTENVTQGQTQYGYSYHHIDHRTENQCAQTACMDEHGSEFQYIAESQYGDDSNSMFAYELQSSQYQADGQSRNETYEFDGQPFYQSNVHPEREDHALYMPEENMYSLPSRHSQQGDGASGVMMKTASSEEAAEEMDNREDAPSSADVSGGSNQRRKLTAPPMNVSLDRSEGSLLSEDVLDTEDDALDTGDDLDVNVDELDSPDEADSLEFNIHGDSEESNMDAGAASGDAIAAHRAAEESRENRLWRSVVIGEQEHRIDMKCIEPFKRVISHGGYYAEQNAIIVFAACFLPDSDFDNYNYVMENLFLYVISTLELMVAEDYMIVYLNGATPRRRMPGFTWMKKCYQMIDRRLKKNLKMFIIVHPSWFIRTLLGITRPFISSKFSSKIKYVNSLRELGEIIPMEYVHIPPSIVKYDEERGIHKFACMR</sequence>
<dbReference type="PROSITE" id="PS50191">
    <property type="entry name" value="CRAL_TRIO"/>
    <property type="match status" value="1"/>
</dbReference>
<dbReference type="Pfam" id="PF13716">
    <property type="entry name" value="CRAL_TRIO_2"/>
    <property type="match status" value="1"/>
</dbReference>
<feature type="compositionally biased region" description="Polar residues" evidence="3">
    <location>
        <begin position="73"/>
        <end position="84"/>
    </location>
</feature>
<reference evidence="6" key="1">
    <citation type="submission" date="2025-08" db="UniProtKB">
        <authorList>
            <consortium name="RefSeq"/>
        </authorList>
    </citation>
    <scope>IDENTIFICATION</scope>
    <source>
        <tissue evidence="6">Muscle</tissue>
    </source>
</reference>
<keyword evidence="5" id="KW-1185">Reference proteome</keyword>
<evidence type="ECO:0000259" key="4">
    <source>
        <dbReference type="PROSITE" id="PS50191"/>
    </source>
</evidence>
<dbReference type="InterPro" id="IPR022181">
    <property type="entry name" value="Bcl2-/adenovirus-E1B"/>
</dbReference>